<comment type="caution">
    <text evidence="1">The sequence shown here is derived from an EMBL/GenBank/DDBJ whole genome shotgun (WGS) entry which is preliminary data.</text>
</comment>
<proteinExistence type="predicted"/>
<dbReference type="AlphaFoldDB" id="X0TKZ7"/>
<dbReference type="EMBL" id="BARS01011805">
    <property type="protein sequence ID" value="GAF93909.1"/>
    <property type="molecule type" value="Genomic_DNA"/>
</dbReference>
<feature type="non-terminal residue" evidence="1">
    <location>
        <position position="1"/>
    </location>
</feature>
<name>X0TKZ7_9ZZZZ</name>
<protein>
    <submittedName>
        <fullName evidence="1">Uncharacterized protein</fullName>
    </submittedName>
</protein>
<organism evidence="1">
    <name type="scientific">marine sediment metagenome</name>
    <dbReference type="NCBI Taxonomy" id="412755"/>
    <lineage>
        <taxon>unclassified sequences</taxon>
        <taxon>metagenomes</taxon>
        <taxon>ecological metagenomes</taxon>
    </lineage>
</organism>
<evidence type="ECO:0000313" key="1">
    <source>
        <dbReference type="EMBL" id="GAF93909.1"/>
    </source>
</evidence>
<accession>X0TKZ7</accession>
<gene>
    <name evidence="1" type="ORF">S01H1_21320</name>
</gene>
<sequence>IGLGHVFDARELAREKGLDRDKWEDVSTVLPKLTGYSYYSRTKYGFCRGQDAVDYANKVMYRTSVYKSMADIKSKSLSQILAGE</sequence>
<reference evidence="1" key="1">
    <citation type="journal article" date="2014" name="Front. Microbiol.">
        <title>High frequency of phylogenetically diverse reductive dehalogenase-homologous genes in deep subseafloor sedimentary metagenomes.</title>
        <authorList>
            <person name="Kawai M."/>
            <person name="Futagami T."/>
            <person name="Toyoda A."/>
            <person name="Takaki Y."/>
            <person name="Nishi S."/>
            <person name="Hori S."/>
            <person name="Arai W."/>
            <person name="Tsubouchi T."/>
            <person name="Morono Y."/>
            <person name="Uchiyama I."/>
            <person name="Ito T."/>
            <person name="Fujiyama A."/>
            <person name="Inagaki F."/>
            <person name="Takami H."/>
        </authorList>
    </citation>
    <scope>NUCLEOTIDE SEQUENCE</scope>
    <source>
        <strain evidence="1">Expedition CK06-06</strain>
    </source>
</reference>